<sequence length="97" mass="10815">DSSMNMTLNLQTLATDTSSSSEVLGMSSTWVKEEASNDKGVIHSQKKHTEYYSEMEHEGGIVDQEVVRQHLENVQHSESVQQQDRSDHGSSNTGLSY</sequence>
<feature type="non-terminal residue" evidence="2">
    <location>
        <position position="97"/>
    </location>
</feature>
<protein>
    <submittedName>
        <fullName evidence="2">Uncharacterized protein</fullName>
    </submittedName>
</protein>
<feature type="non-terminal residue" evidence="2">
    <location>
        <position position="1"/>
    </location>
</feature>
<organism evidence="2">
    <name type="scientific">Arion vulgaris</name>
    <dbReference type="NCBI Taxonomy" id="1028688"/>
    <lineage>
        <taxon>Eukaryota</taxon>
        <taxon>Metazoa</taxon>
        <taxon>Spiralia</taxon>
        <taxon>Lophotrochozoa</taxon>
        <taxon>Mollusca</taxon>
        <taxon>Gastropoda</taxon>
        <taxon>Heterobranchia</taxon>
        <taxon>Euthyneura</taxon>
        <taxon>Panpulmonata</taxon>
        <taxon>Eupulmonata</taxon>
        <taxon>Stylommatophora</taxon>
        <taxon>Helicina</taxon>
        <taxon>Arionoidea</taxon>
        <taxon>Arionidae</taxon>
        <taxon>Arion</taxon>
    </lineage>
</organism>
<accession>A0A0B6YU91</accession>
<feature type="region of interest" description="Disordered" evidence="1">
    <location>
        <begin position="72"/>
        <end position="97"/>
    </location>
</feature>
<evidence type="ECO:0000256" key="1">
    <source>
        <dbReference type="SAM" id="MobiDB-lite"/>
    </source>
</evidence>
<evidence type="ECO:0000313" key="2">
    <source>
        <dbReference type="EMBL" id="CEK59818.1"/>
    </source>
</evidence>
<gene>
    <name evidence="2" type="primary">ORF37512</name>
</gene>
<dbReference type="EMBL" id="HACG01012953">
    <property type="protein sequence ID" value="CEK59818.1"/>
    <property type="molecule type" value="Transcribed_RNA"/>
</dbReference>
<proteinExistence type="predicted"/>
<reference evidence="2" key="1">
    <citation type="submission" date="2014-12" db="EMBL/GenBank/DDBJ databases">
        <title>Insight into the proteome of Arion vulgaris.</title>
        <authorList>
            <person name="Aradska J."/>
            <person name="Bulat T."/>
            <person name="Smidak R."/>
            <person name="Sarate P."/>
            <person name="Gangsoo J."/>
            <person name="Sialana F."/>
            <person name="Bilban M."/>
            <person name="Lubec G."/>
        </authorList>
    </citation>
    <scope>NUCLEOTIDE SEQUENCE</scope>
    <source>
        <tissue evidence="2">Skin</tissue>
    </source>
</reference>
<feature type="compositionally biased region" description="Polar residues" evidence="1">
    <location>
        <begin position="76"/>
        <end position="97"/>
    </location>
</feature>
<dbReference type="AlphaFoldDB" id="A0A0B6YU91"/>
<name>A0A0B6YU91_9EUPU</name>